<evidence type="ECO:0000256" key="5">
    <source>
        <dbReference type="ARBA" id="ARBA00022833"/>
    </source>
</evidence>
<dbReference type="CDD" id="cd11286">
    <property type="entry name" value="ADF_cofilin_like"/>
    <property type="match status" value="1"/>
</dbReference>
<feature type="region of interest" description="Disordered" evidence="8">
    <location>
        <begin position="1"/>
        <end position="67"/>
    </location>
</feature>
<reference evidence="11 12" key="1">
    <citation type="journal article" date="2024" name="Plant J.">
        <title>Genome sequences and population genomics reveal climatic adaptation and genomic divergence between two closely related sweetgum species.</title>
        <authorList>
            <person name="Xu W.Q."/>
            <person name="Ren C.Q."/>
            <person name="Zhang X.Y."/>
            <person name="Comes H.P."/>
            <person name="Liu X.H."/>
            <person name="Li Y.G."/>
            <person name="Kettle C.J."/>
            <person name="Jalonen R."/>
            <person name="Gaisberger H."/>
            <person name="Ma Y.Z."/>
            <person name="Qiu Y.X."/>
        </authorList>
    </citation>
    <scope>NUCLEOTIDE SEQUENCE [LARGE SCALE GENOMIC DNA]</scope>
    <source>
        <strain evidence="11">Hangzhou</strain>
    </source>
</reference>
<dbReference type="PROSITE" id="PS51263">
    <property type="entry name" value="ADF_H"/>
    <property type="match status" value="1"/>
</dbReference>
<dbReference type="Gene3D" id="3.40.20.10">
    <property type="entry name" value="Severin"/>
    <property type="match status" value="1"/>
</dbReference>
<dbReference type="Gene3D" id="4.10.60.10">
    <property type="entry name" value="Zinc finger, CCHC-type"/>
    <property type="match status" value="2"/>
</dbReference>
<dbReference type="Pfam" id="PF00098">
    <property type="entry name" value="zf-CCHC"/>
    <property type="match status" value="3"/>
</dbReference>
<dbReference type="SMART" id="SM00343">
    <property type="entry name" value="ZnF_C2HC"/>
    <property type="match status" value="5"/>
</dbReference>
<dbReference type="GO" id="GO:0030042">
    <property type="term" value="P:actin filament depolymerization"/>
    <property type="evidence" value="ECO:0007669"/>
    <property type="project" value="InterPro"/>
</dbReference>
<comment type="similarity">
    <text evidence="1">Belongs to the actin-binding proteins ADF family.</text>
</comment>
<dbReference type="GO" id="GO:0015629">
    <property type="term" value="C:actin cytoskeleton"/>
    <property type="evidence" value="ECO:0007669"/>
    <property type="project" value="InterPro"/>
</dbReference>
<sequence>MVSKRQKLARRRYKEEHPELFPKPEPTPPKDPNKKKKNKTKFKRTRADSKDPNKPQKSTFRKHPLRVPGMKPGESCFICKAKDHIAKNCPEKAQWEKHKICLLCRQRGHTLKNCLNKGDEAIDKKSCYNCGESGHSLDRCPQPLQDGGTKFASCFICNERGHLSKNCPKNTHGIYPKGGGCKICGGITHLAKDCPNKGNRGFVDAGGAGNTSMKYEERPRGQVTKFISGDDLDDDFMADDTYNSNNKSSESKVDPASESKGSHVKSKKKVRTKIVNFIGSFWALITMREVDHAHGNSAISSATSRKYVLKIHLSLSIYMVWITCVTLRTLCSDQTANSASGMAVEDECKLKFLELKTKRIYRFIIFKIENQEVVVEKLGSPEATYEDFTDSLPANECRYAVFDFDFTTNENCQKSKIFFIAWSPDTSKVRSKMVYASSKDRFKRELDGIQVELQATDPSEMSMDIIKARAL</sequence>
<evidence type="ECO:0000259" key="10">
    <source>
        <dbReference type="PROSITE" id="PS51263"/>
    </source>
</evidence>
<dbReference type="GO" id="GO:0003676">
    <property type="term" value="F:nucleic acid binding"/>
    <property type="evidence" value="ECO:0007669"/>
    <property type="project" value="InterPro"/>
</dbReference>
<dbReference type="PANTHER" id="PTHR47798">
    <property type="entry name" value="OS04G0555800 PROTEIN"/>
    <property type="match status" value="1"/>
</dbReference>
<dbReference type="AlphaFoldDB" id="A0AAP0S752"/>
<keyword evidence="2" id="KW-0479">Metal-binding</keyword>
<name>A0AAP0S752_LIQFO</name>
<dbReference type="InterPro" id="IPR029006">
    <property type="entry name" value="ADF-H/Gelsolin-like_dom_sf"/>
</dbReference>
<feature type="compositionally biased region" description="Basic and acidic residues" evidence="8">
    <location>
        <begin position="13"/>
        <end position="22"/>
    </location>
</feature>
<feature type="compositionally biased region" description="Basic and acidic residues" evidence="8">
    <location>
        <begin position="45"/>
        <end position="54"/>
    </location>
</feature>
<accession>A0AAP0S752</accession>
<evidence type="ECO:0000313" key="12">
    <source>
        <dbReference type="Proteomes" id="UP001415857"/>
    </source>
</evidence>
<keyword evidence="3" id="KW-0677">Repeat</keyword>
<protein>
    <submittedName>
        <fullName evidence="11">Uncharacterized protein</fullName>
    </submittedName>
</protein>
<keyword evidence="12" id="KW-1185">Reference proteome</keyword>
<dbReference type="SUPFAM" id="SSF55753">
    <property type="entry name" value="Actin depolymerizing proteins"/>
    <property type="match status" value="1"/>
</dbReference>
<evidence type="ECO:0000256" key="4">
    <source>
        <dbReference type="ARBA" id="ARBA00022771"/>
    </source>
</evidence>
<evidence type="ECO:0000313" key="11">
    <source>
        <dbReference type="EMBL" id="KAK9292275.1"/>
    </source>
</evidence>
<feature type="compositionally biased region" description="Basic and acidic residues" evidence="8">
    <location>
        <begin position="249"/>
        <end position="261"/>
    </location>
</feature>
<dbReference type="InterPro" id="IPR001878">
    <property type="entry name" value="Znf_CCHC"/>
</dbReference>
<evidence type="ECO:0000256" key="1">
    <source>
        <dbReference type="ARBA" id="ARBA00006844"/>
    </source>
</evidence>
<keyword evidence="6" id="KW-0009">Actin-binding</keyword>
<dbReference type="PROSITE" id="PS50158">
    <property type="entry name" value="ZF_CCHC"/>
    <property type="match status" value="2"/>
</dbReference>
<dbReference type="Pfam" id="PF00241">
    <property type="entry name" value="Cofilin_ADF"/>
    <property type="match status" value="1"/>
</dbReference>
<feature type="domain" description="ADF-H" evidence="10">
    <location>
        <begin position="341"/>
        <end position="471"/>
    </location>
</feature>
<dbReference type="FunFam" id="4.10.60.10:FF:000091">
    <property type="entry name" value="Zinc finger CCHC-type-containing 9"/>
    <property type="match status" value="1"/>
</dbReference>
<feature type="compositionally biased region" description="Basic residues" evidence="8">
    <location>
        <begin position="33"/>
        <end position="44"/>
    </location>
</feature>
<dbReference type="GO" id="GO:0008270">
    <property type="term" value="F:zinc ion binding"/>
    <property type="evidence" value="ECO:0007669"/>
    <property type="project" value="UniProtKB-KW"/>
</dbReference>
<keyword evidence="5" id="KW-0862">Zinc</keyword>
<dbReference type="InterPro" id="IPR017904">
    <property type="entry name" value="ADF/Cofilin"/>
</dbReference>
<dbReference type="GO" id="GO:0003779">
    <property type="term" value="F:actin binding"/>
    <property type="evidence" value="ECO:0007669"/>
    <property type="project" value="UniProtKB-KW"/>
</dbReference>
<proteinExistence type="inferred from homology"/>
<keyword evidence="4 7" id="KW-0863">Zinc-finger</keyword>
<dbReference type="SMART" id="SM00102">
    <property type="entry name" value="ADF"/>
    <property type="match status" value="1"/>
</dbReference>
<evidence type="ECO:0000256" key="2">
    <source>
        <dbReference type="ARBA" id="ARBA00022723"/>
    </source>
</evidence>
<dbReference type="PANTHER" id="PTHR47798:SF2">
    <property type="entry name" value="CCHC-TYPE DOMAIN-CONTAINING PROTEIN"/>
    <property type="match status" value="1"/>
</dbReference>
<evidence type="ECO:0000256" key="3">
    <source>
        <dbReference type="ARBA" id="ARBA00022737"/>
    </source>
</evidence>
<comment type="caution">
    <text evidence="11">The sequence shown here is derived from an EMBL/GenBank/DDBJ whole genome shotgun (WGS) entry which is preliminary data.</text>
</comment>
<feature type="region of interest" description="Disordered" evidence="8">
    <location>
        <begin position="239"/>
        <end position="265"/>
    </location>
</feature>
<evidence type="ECO:0000256" key="6">
    <source>
        <dbReference type="ARBA" id="ARBA00023203"/>
    </source>
</evidence>
<dbReference type="InterPro" id="IPR002108">
    <property type="entry name" value="ADF-H"/>
</dbReference>
<dbReference type="SUPFAM" id="SSF57756">
    <property type="entry name" value="Retrovirus zinc finger-like domains"/>
    <property type="match status" value="2"/>
</dbReference>
<dbReference type="InterPro" id="IPR036875">
    <property type="entry name" value="Znf_CCHC_sf"/>
</dbReference>
<organism evidence="11 12">
    <name type="scientific">Liquidambar formosana</name>
    <name type="common">Formosan gum</name>
    <dbReference type="NCBI Taxonomy" id="63359"/>
    <lineage>
        <taxon>Eukaryota</taxon>
        <taxon>Viridiplantae</taxon>
        <taxon>Streptophyta</taxon>
        <taxon>Embryophyta</taxon>
        <taxon>Tracheophyta</taxon>
        <taxon>Spermatophyta</taxon>
        <taxon>Magnoliopsida</taxon>
        <taxon>eudicotyledons</taxon>
        <taxon>Gunneridae</taxon>
        <taxon>Pentapetalae</taxon>
        <taxon>Saxifragales</taxon>
        <taxon>Altingiaceae</taxon>
        <taxon>Liquidambar</taxon>
    </lineage>
</organism>
<dbReference type="FunFam" id="3.40.20.10:FF:000025">
    <property type="entry name" value="Actin-depolymerizing factor 2"/>
    <property type="match status" value="1"/>
</dbReference>
<evidence type="ECO:0000256" key="8">
    <source>
        <dbReference type="SAM" id="MobiDB-lite"/>
    </source>
</evidence>
<evidence type="ECO:0000259" key="9">
    <source>
        <dbReference type="PROSITE" id="PS50158"/>
    </source>
</evidence>
<dbReference type="EMBL" id="JBBPBK010000001">
    <property type="protein sequence ID" value="KAK9292275.1"/>
    <property type="molecule type" value="Genomic_DNA"/>
</dbReference>
<evidence type="ECO:0000256" key="7">
    <source>
        <dbReference type="PROSITE-ProRule" id="PRU00047"/>
    </source>
</evidence>
<gene>
    <name evidence="11" type="ORF">L1049_020239</name>
</gene>
<feature type="domain" description="CCHC-type" evidence="9">
    <location>
        <begin position="154"/>
        <end position="169"/>
    </location>
</feature>
<feature type="compositionally biased region" description="Basic residues" evidence="8">
    <location>
        <begin position="1"/>
        <end position="12"/>
    </location>
</feature>
<dbReference type="Proteomes" id="UP001415857">
    <property type="component" value="Unassembled WGS sequence"/>
</dbReference>
<feature type="domain" description="CCHC-type" evidence="9">
    <location>
        <begin position="127"/>
        <end position="142"/>
    </location>
</feature>